<dbReference type="KEGG" id="buo:BRPE64_ACDS12770"/>
<dbReference type="AlphaFoldDB" id="R4WVR1"/>
<protein>
    <recommendedName>
        <fullName evidence="1">ABM domain-containing protein</fullName>
    </recommendedName>
</protein>
<name>R4WVR1_9BURK</name>
<dbReference type="Pfam" id="PF03992">
    <property type="entry name" value="ABM"/>
    <property type="match status" value="1"/>
</dbReference>
<dbReference type="SUPFAM" id="SSF54909">
    <property type="entry name" value="Dimeric alpha+beta barrel"/>
    <property type="match status" value="1"/>
</dbReference>
<dbReference type="EMBL" id="AP013058">
    <property type="protein sequence ID" value="BAN23031.1"/>
    <property type="molecule type" value="Genomic_DNA"/>
</dbReference>
<reference evidence="2 3" key="1">
    <citation type="journal article" date="2013" name="Genome Announc.">
        <title>Complete Genome Sequence of Burkholderia sp. Strain RPE64, Bacterial Symbiont of the Bean Bug Riptortus pedestris.</title>
        <authorList>
            <person name="Shibata T.F."/>
            <person name="Maeda T."/>
            <person name="Nikoh N."/>
            <person name="Yamaguchi K."/>
            <person name="Oshima K."/>
            <person name="Hattori M."/>
            <person name="Nishiyama T."/>
            <person name="Hasebe M."/>
            <person name="Fukatsu T."/>
            <person name="Kikuchi Y."/>
            <person name="Shigenobu S."/>
        </authorList>
    </citation>
    <scope>NUCLEOTIDE SEQUENCE [LARGE SCALE GENOMIC DNA]</scope>
</reference>
<accession>R4WVR1</accession>
<dbReference type="PATRIC" id="fig|758793.3.peg.1279"/>
<sequence>MRRGRTEAFIMSDIISFVVRLPSKPEHREELETRLLDVLERMSDEPDFINTYVHRAADDPDTLVLYETWACPAEYFRANHLSRPYRQAYEAELPRMLARERSIDFLEPMRSYEKTRA</sequence>
<dbReference type="InterPro" id="IPR011008">
    <property type="entry name" value="Dimeric_a/b-barrel"/>
</dbReference>
<proteinExistence type="predicted"/>
<dbReference type="Gene3D" id="3.30.70.100">
    <property type="match status" value="1"/>
</dbReference>
<evidence type="ECO:0000313" key="3">
    <source>
        <dbReference type="Proteomes" id="UP000013966"/>
    </source>
</evidence>
<dbReference type="HOGENOM" id="CLU_131496_2_1_4"/>
<organism evidence="2 3">
    <name type="scientific">Caballeronia insecticola</name>
    <dbReference type="NCBI Taxonomy" id="758793"/>
    <lineage>
        <taxon>Bacteria</taxon>
        <taxon>Pseudomonadati</taxon>
        <taxon>Pseudomonadota</taxon>
        <taxon>Betaproteobacteria</taxon>
        <taxon>Burkholderiales</taxon>
        <taxon>Burkholderiaceae</taxon>
        <taxon>Caballeronia</taxon>
    </lineage>
</organism>
<dbReference type="Proteomes" id="UP000013966">
    <property type="component" value="Chromosome 1"/>
</dbReference>
<keyword evidence="3" id="KW-1185">Reference proteome</keyword>
<gene>
    <name evidence="2" type="ORF">BRPE64_ACDS12770</name>
</gene>
<dbReference type="PROSITE" id="PS51725">
    <property type="entry name" value="ABM"/>
    <property type="match status" value="1"/>
</dbReference>
<feature type="domain" description="ABM" evidence="1">
    <location>
        <begin position="15"/>
        <end position="105"/>
    </location>
</feature>
<evidence type="ECO:0000259" key="1">
    <source>
        <dbReference type="PROSITE" id="PS51725"/>
    </source>
</evidence>
<evidence type="ECO:0000313" key="2">
    <source>
        <dbReference type="EMBL" id="BAN23031.1"/>
    </source>
</evidence>
<dbReference type="InterPro" id="IPR007138">
    <property type="entry name" value="ABM_dom"/>
</dbReference>
<reference evidence="2 3" key="2">
    <citation type="journal article" date="2018" name="Int. J. Syst. Evol. Microbiol.">
        <title>Burkholderia insecticola sp. nov., a gut symbiotic bacterium of the bean bug Riptortus pedestris.</title>
        <authorList>
            <person name="Takeshita K."/>
            <person name="Tamaki H."/>
            <person name="Ohbayashi T."/>
            <person name="Meng X.-Y."/>
            <person name="Sone T."/>
            <person name="Mitani Y."/>
            <person name="Peeters C."/>
            <person name="Kikuchi Y."/>
            <person name="Vandamme P."/>
        </authorList>
    </citation>
    <scope>NUCLEOTIDE SEQUENCE [LARGE SCALE GENOMIC DNA]</scope>
    <source>
        <strain evidence="2">RPE64</strain>
    </source>
</reference>